<evidence type="ECO:0000256" key="1">
    <source>
        <dbReference type="ARBA" id="ARBA00004167"/>
    </source>
</evidence>
<keyword evidence="8" id="KW-1185">Reference proteome</keyword>
<evidence type="ECO:0000256" key="2">
    <source>
        <dbReference type="ARBA" id="ARBA00008854"/>
    </source>
</evidence>
<comment type="similarity">
    <text evidence="2">Belongs to the LemA family.</text>
</comment>
<evidence type="ECO:0000256" key="4">
    <source>
        <dbReference type="ARBA" id="ARBA00022989"/>
    </source>
</evidence>
<evidence type="ECO:0000313" key="8">
    <source>
        <dbReference type="Proteomes" id="UP000199071"/>
    </source>
</evidence>
<keyword evidence="3 6" id="KW-0812">Transmembrane</keyword>
<feature type="transmembrane region" description="Helical" evidence="6">
    <location>
        <begin position="6"/>
        <end position="25"/>
    </location>
</feature>
<comment type="subcellular location">
    <subcellularLocation>
        <location evidence="1">Membrane</location>
        <topology evidence="1">Single-pass membrane protein</topology>
    </subcellularLocation>
</comment>
<keyword evidence="4 6" id="KW-1133">Transmembrane helix</keyword>
<dbReference type="RefSeq" id="WP_090879799.1">
    <property type="nucleotide sequence ID" value="NZ_FMXQ01000010.1"/>
</dbReference>
<dbReference type="PANTHER" id="PTHR34478:SF2">
    <property type="entry name" value="MEMBRANE PROTEIN"/>
    <property type="match status" value="1"/>
</dbReference>
<protein>
    <submittedName>
        <fullName evidence="7">LemA protein</fullName>
    </submittedName>
</protein>
<dbReference type="AlphaFoldDB" id="A0A1G6E7K5"/>
<dbReference type="Proteomes" id="UP000199071">
    <property type="component" value="Unassembled WGS sequence"/>
</dbReference>
<evidence type="ECO:0000256" key="5">
    <source>
        <dbReference type="ARBA" id="ARBA00023136"/>
    </source>
</evidence>
<evidence type="ECO:0000256" key="3">
    <source>
        <dbReference type="ARBA" id="ARBA00022692"/>
    </source>
</evidence>
<dbReference type="STRING" id="665467.SAMN02982931_04233"/>
<gene>
    <name evidence="7" type="ORF">SAMN02982931_04233</name>
</gene>
<dbReference type="InterPro" id="IPR023353">
    <property type="entry name" value="LemA-like_dom_sf"/>
</dbReference>
<keyword evidence="5 6" id="KW-0472">Membrane</keyword>
<dbReference type="InterPro" id="IPR007156">
    <property type="entry name" value="MamQ_LemA"/>
</dbReference>
<name>A0A1G6E7K5_9HYPH</name>
<dbReference type="SUPFAM" id="SSF140478">
    <property type="entry name" value="LemA-like"/>
    <property type="match status" value="1"/>
</dbReference>
<dbReference type="GO" id="GO:0016020">
    <property type="term" value="C:membrane"/>
    <property type="evidence" value="ECO:0007669"/>
    <property type="project" value="UniProtKB-SubCell"/>
</dbReference>
<accession>A0A1G6E7K5</accession>
<dbReference type="OrthoDB" id="9804152at2"/>
<dbReference type="Gene3D" id="1.20.1440.20">
    <property type="entry name" value="LemA-like domain"/>
    <property type="match status" value="1"/>
</dbReference>
<proteinExistence type="inferred from homology"/>
<evidence type="ECO:0000256" key="6">
    <source>
        <dbReference type="SAM" id="Phobius"/>
    </source>
</evidence>
<dbReference type="EMBL" id="FMXQ01000010">
    <property type="protein sequence ID" value="SDB53437.1"/>
    <property type="molecule type" value="Genomic_DNA"/>
</dbReference>
<evidence type="ECO:0000313" key="7">
    <source>
        <dbReference type="EMBL" id="SDB53437.1"/>
    </source>
</evidence>
<reference evidence="7 8" key="1">
    <citation type="submission" date="2016-10" db="EMBL/GenBank/DDBJ databases">
        <authorList>
            <person name="de Groot N.N."/>
        </authorList>
    </citation>
    <scope>NUCLEOTIDE SEQUENCE [LARGE SCALE GENOMIC DNA]</scope>
    <source>
        <strain evidence="7 8">ATCC 35022</strain>
    </source>
</reference>
<sequence>MTTWIVLAVVAVAIVFGIVLFNRLVRTRQMAEEGWSGIDVQLKRRADLIPNLVSTVKGYATHEQQVLVRATELRAAAGKVPESDVAARARAEGKLSSAIGKLMALAEAYPDLKASDNFLELQKTLATVEDEIQMARRYYNGATRNLNVMVESFPSNLVAGLFGFVKRDFFEMDPSDGAVPGIDFKGAGT</sequence>
<dbReference type="Pfam" id="PF04011">
    <property type="entry name" value="LemA"/>
    <property type="match status" value="1"/>
</dbReference>
<dbReference type="PANTHER" id="PTHR34478">
    <property type="entry name" value="PROTEIN LEMA"/>
    <property type="match status" value="1"/>
</dbReference>
<organism evidence="7 8">
    <name type="scientific">Bauldia litoralis</name>
    <dbReference type="NCBI Taxonomy" id="665467"/>
    <lineage>
        <taxon>Bacteria</taxon>
        <taxon>Pseudomonadati</taxon>
        <taxon>Pseudomonadota</taxon>
        <taxon>Alphaproteobacteria</taxon>
        <taxon>Hyphomicrobiales</taxon>
        <taxon>Kaistiaceae</taxon>
        <taxon>Bauldia</taxon>
    </lineage>
</organism>